<organism evidence="1 2">
    <name type="scientific">Parageobacillus toebii</name>
    <dbReference type="NCBI Taxonomy" id="153151"/>
    <lineage>
        <taxon>Bacteria</taxon>
        <taxon>Bacillati</taxon>
        <taxon>Bacillota</taxon>
        <taxon>Bacilli</taxon>
        <taxon>Bacillales</taxon>
        <taxon>Anoxybacillaceae</taxon>
        <taxon>Parageobacillus</taxon>
    </lineage>
</organism>
<evidence type="ECO:0000313" key="1">
    <source>
        <dbReference type="EMBL" id="KYD32982.1"/>
    </source>
</evidence>
<dbReference type="EMBL" id="LQYW01000004">
    <property type="protein sequence ID" value="KYD32982.1"/>
    <property type="molecule type" value="Genomic_DNA"/>
</dbReference>
<dbReference type="PATRIC" id="fig|153151.4.peg.2490"/>
<dbReference type="Proteomes" id="UP000075324">
    <property type="component" value="Unassembled WGS sequence"/>
</dbReference>
<proteinExistence type="predicted"/>
<evidence type="ECO:0000313" key="2">
    <source>
        <dbReference type="Proteomes" id="UP000075324"/>
    </source>
</evidence>
<protein>
    <submittedName>
        <fullName evidence="1">Uncharacterized protein</fullName>
    </submittedName>
</protein>
<dbReference type="AlphaFoldDB" id="A0A150N8Q0"/>
<comment type="caution">
    <text evidence="1">The sequence shown here is derived from an EMBL/GenBank/DDBJ whole genome shotgun (WGS) entry which is preliminary data.</text>
</comment>
<accession>A0A150N8Q0</accession>
<reference evidence="1 2" key="1">
    <citation type="submission" date="2016-01" db="EMBL/GenBank/DDBJ databases">
        <title>Draft Genome Sequences of Seven Thermophilic Sporeformers Isolated from Foods.</title>
        <authorList>
            <person name="Berendsen E.M."/>
            <person name="Wells-Bennik M.H."/>
            <person name="Krawcyk A.O."/>
            <person name="De Jong A."/>
            <person name="Holsappel S."/>
            <person name="Eijlander R.T."/>
            <person name="Kuipers O.P."/>
        </authorList>
    </citation>
    <scope>NUCLEOTIDE SEQUENCE [LARGE SCALE GENOMIC DNA]</scope>
    <source>
        <strain evidence="1 2">B4110</strain>
    </source>
</reference>
<gene>
    <name evidence="1" type="ORF">B4110_3311</name>
</gene>
<name>A0A150N8Q0_9BACL</name>
<sequence length="75" mass="8413">MGTAALLRHGACRSRVVIRKRKPITADMMACFIKSEEAECGNIVGKDSSILIFSLLTERKINPPFEIYSKRSGIW</sequence>